<dbReference type="InterPro" id="IPR012337">
    <property type="entry name" value="RNaseH-like_sf"/>
</dbReference>
<evidence type="ECO:0000259" key="1">
    <source>
        <dbReference type="Pfam" id="PF18658"/>
    </source>
</evidence>
<evidence type="ECO:0000313" key="2">
    <source>
        <dbReference type="EMBL" id="CAL1593036.1"/>
    </source>
</evidence>
<sequence length="964" mass="107906">MVDVSILAKVQFDQTTEHNLKGLSIFNFTVSNFTVSNFTVSNFTVSNFTVSNFTVSNFTVSNFTVSNFTVSNCLHFTVSNFTVSNFTVSNFTVSNFTVSNFTVSNFTVSNFTVSNFTVSNFTVSNFTVSNFTVSNFTVSNFTVSNFTVSNFTVSNFTVSNFTVSNFTVSNFTVSNFTVSNFTVSNFTVSNFTVSNFTVSNFTVSNFTVSNFTVSNFTVSNFTVSNFTVSNFTVSNFTVSNFTVSNFTVSNFTVSNFTVSNFTVSNFTVSNFTVSNFTVSNFTVSNFTVSNFTVSNFTVSNFTVPTSLSPTSLSISNFTVSNFTVSNFTVSNFTVSNFTVSNFTVSNFTVSNFTVSNFTVSNFTVSNFTVSNFTVSNFTVSNFTVSNFTMSNFTVSNFTVSNFTVSNFTVSNFTDRAICIICKENVSVFKEYNLRRHHETRHKEYASLKGAARDDKVRRLKGGLAAQQDALLRQSRANLAAVRASYKAANLLAIHGKPFTDGEFGKAMMLAVSEEVCPEKTDTFRGVSLSAQSMTRRIEEMGENVLDQLREKAKDFVFFALAMDESNDVKDTAQLLIFIRGVNARFEVSEELASLNSLKGTTTGENIFAEVCKTMDELGLQWTKFASVTTDGAPCMVGSTRGLVGRLNGEFEERGLAPPIQVHCLIHQQALCCKVLKWASVMKVVLQCVNYIRKNGLKHRQFQAFLSELGSAYQDVLYYTEIRWLSRGKVLRRFYDLLPEINTFLQSKGETVQELTDPGWKWDLAFLTDVTEVLNHLNLQLQGKGNLISDMYSHIKAFEVKLQLLLRQVQKLDFTHFPATQMYCAEKPAAPFPVAKCKDALEMLQREFSVRFRELHVNNKDIRLFQNPFAADIDDARPSLQFELAELQNCDVLKDAFKPDSLLEFYAALPECTYPNIKQHALRMCTAFGSTYTCYTQTSDFSPARSRHTVHTDRFPGSRRGDCNC</sequence>
<dbReference type="Gene3D" id="2.160.20.80">
    <property type="entry name" value="E3 ubiquitin-protein ligase SopA"/>
    <property type="match status" value="3"/>
</dbReference>
<evidence type="ECO:0000313" key="3">
    <source>
        <dbReference type="Proteomes" id="UP001497482"/>
    </source>
</evidence>
<dbReference type="Proteomes" id="UP001497482">
    <property type="component" value="Chromosome 2"/>
</dbReference>
<dbReference type="SUPFAM" id="SSF53098">
    <property type="entry name" value="Ribonuclease H-like"/>
    <property type="match status" value="1"/>
</dbReference>
<organism evidence="2 3">
    <name type="scientific">Knipowitschia caucasica</name>
    <name type="common">Caucasian dwarf goby</name>
    <name type="synonym">Pomatoschistus caucasicus</name>
    <dbReference type="NCBI Taxonomy" id="637954"/>
    <lineage>
        <taxon>Eukaryota</taxon>
        <taxon>Metazoa</taxon>
        <taxon>Chordata</taxon>
        <taxon>Craniata</taxon>
        <taxon>Vertebrata</taxon>
        <taxon>Euteleostomi</taxon>
        <taxon>Actinopterygii</taxon>
        <taxon>Neopterygii</taxon>
        <taxon>Teleostei</taxon>
        <taxon>Neoteleostei</taxon>
        <taxon>Acanthomorphata</taxon>
        <taxon>Gobiaria</taxon>
        <taxon>Gobiiformes</taxon>
        <taxon>Gobioidei</taxon>
        <taxon>Gobiidae</taxon>
        <taxon>Gobiinae</taxon>
        <taxon>Knipowitschia</taxon>
    </lineage>
</organism>
<proteinExistence type="predicted"/>
<keyword evidence="3" id="KW-1185">Reference proteome</keyword>
<feature type="domain" description="SPIN-DOC-like zinc-finger" evidence="1">
    <location>
        <begin position="413"/>
        <end position="456"/>
    </location>
</feature>
<dbReference type="InterPro" id="IPR006626">
    <property type="entry name" value="PbH1"/>
</dbReference>
<dbReference type="PANTHER" id="PTHR45913">
    <property type="entry name" value="EPM2A-INTERACTING PROTEIN 1"/>
    <property type="match status" value="1"/>
</dbReference>
<dbReference type="Pfam" id="PF18658">
    <property type="entry name" value="zf-C2H2_12"/>
    <property type="match status" value="1"/>
</dbReference>
<accession>A0AAV2KXT1</accession>
<dbReference type="EMBL" id="OZ035824">
    <property type="protein sequence ID" value="CAL1593036.1"/>
    <property type="molecule type" value="Genomic_DNA"/>
</dbReference>
<dbReference type="PANTHER" id="PTHR45913:SF21">
    <property type="entry name" value="DUF4371 DOMAIN-CONTAINING PROTEIN"/>
    <property type="match status" value="1"/>
</dbReference>
<name>A0AAV2KXT1_KNICA</name>
<dbReference type="AlphaFoldDB" id="A0AAV2KXT1"/>
<reference evidence="2 3" key="1">
    <citation type="submission" date="2024-04" db="EMBL/GenBank/DDBJ databases">
        <authorList>
            <person name="Waldvogel A.-M."/>
            <person name="Schoenle A."/>
        </authorList>
    </citation>
    <scope>NUCLEOTIDE SEQUENCE [LARGE SCALE GENOMIC DNA]</scope>
</reference>
<dbReference type="SMART" id="SM00710">
    <property type="entry name" value="PbH1"/>
    <property type="match status" value="15"/>
</dbReference>
<dbReference type="InterPro" id="IPR040647">
    <property type="entry name" value="SPIN-DOC_Znf-C2H2"/>
</dbReference>
<gene>
    <name evidence="2" type="ORF">KC01_LOCUS22191</name>
</gene>
<protein>
    <recommendedName>
        <fullName evidence="1">SPIN-DOC-like zinc-finger domain-containing protein</fullName>
    </recommendedName>
</protein>